<dbReference type="AlphaFoldDB" id="A0A915J6V7"/>
<evidence type="ECO:0000259" key="5">
    <source>
        <dbReference type="Pfam" id="PF00151"/>
    </source>
</evidence>
<evidence type="ECO:0000256" key="4">
    <source>
        <dbReference type="RuleBase" id="RU004262"/>
    </source>
</evidence>
<dbReference type="GO" id="GO:0005615">
    <property type="term" value="C:extracellular space"/>
    <property type="evidence" value="ECO:0007669"/>
    <property type="project" value="TreeGrafter"/>
</dbReference>
<name>A0A915J6V7_ROMCU</name>
<reference evidence="7" key="1">
    <citation type="submission" date="2022-11" db="UniProtKB">
        <authorList>
            <consortium name="WormBaseParasite"/>
        </authorList>
    </citation>
    <scope>IDENTIFICATION</scope>
</reference>
<dbReference type="Proteomes" id="UP000887565">
    <property type="component" value="Unplaced"/>
</dbReference>
<protein>
    <submittedName>
        <fullName evidence="7">Lipase domain-containing protein</fullName>
    </submittedName>
</protein>
<dbReference type="InterPro" id="IPR000734">
    <property type="entry name" value="TAG_lipase"/>
</dbReference>
<proteinExistence type="inferred from homology"/>
<evidence type="ECO:0000256" key="3">
    <source>
        <dbReference type="ARBA" id="ARBA00022525"/>
    </source>
</evidence>
<dbReference type="GO" id="GO:0016298">
    <property type="term" value="F:lipase activity"/>
    <property type="evidence" value="ECO:0007669"/>
    <property type="project" value="InterPro"/>
</dbReference>
<dbReference type="SUPFAM" id="SSF53474">
    <property type="entry name" value="alpha/beta-Hydrolases"/>
    <property type="match status" value="1"/>
</dbReference>
<comment type="subcellular location">
    <subcellularLocation>
        <location evidence="1">Secreted</location>
    </subcellularLocation>
</comment>
<dbReference type="WBParaSite" id="nRc.2.0.1.t21499-RA">
    <property type="protein sequence ID" value="nRc.2.0.1.t21499-RA"/>
    <property type="gene ID" value="nRc.2.0.1.g21499"/>
</dbReference>
<dbReference type="Gene3D" id="3.40.50.1820">
    <property type="entry name" value="alpha/beta hydrolase"/>
    <property type="match status" value="1"/>
</dbReference>
<keyword evidence="6" id="KW-1185">Reference proteome</keyword>
<evidence type="ECO:0000256" key="2">
    <source>
        <dbReference type="ARBA" id="ARBA00010701"/>
    </source>
</evidence>
<evidence type="ECO:0000313" key="7">
    <source>
        <dbReference type="WBParaSite" id="nRc.2.0.1.t21499-RA"/>
    </source>
</evidence>
<evidence type="ECO:0000256" key="1">
    <source>
        <dbReference type="ARBA" id="ARBA00004613"/>
    </source>
</evidence>
<dbReference type="InterPro" id="IPR029058">
    <property type="entry name" value="AB_hydrolase_fold"/>
</dbReference>
<dbReference type="OMA" id="SNICPIM"/>
<organism evidence="6 7">
    <name type="scientific">Romanomermis culicivorax</name>
    <name type="common">Nematode worm</name>
    <dbReference type="NCBI Taxonomy" id="13658"/>
    <lineage>
        <taxon>Eukaryota</taxon>
        <taxon>Metazoa</taxon>
        <taxon>Ecdysozoa</taxon>
        <taxon>Nematoda</taxon>
        <taxon>Enoplea</taxon>
        <taxon>Dorylaimia</taxon>
        <taxon>Mermithida</taxon>
        <taxon>Mermithoidea</taxon>
        <taxon>Mermithidae</taxon>
        <taxon>Romanomermis</taxon>
    </lineage>
</organism>
<evidence type="ECO:0000313" key="6">
    <source>
        <dbReference type="Proteomes" id="UP000887565"/>
    </source>
</evidence>
<dbReference type="InterPro" id="IPR013818">
    <property type="entry name" value="Lipase"/>
</dbReference>
<accession>A0A915J6V7</accession>
<comment type="similarity">
    <text evidence="2 4">Belongs to the AB hydrolase superfamily. Lipase family.</text>
</comment>
<feature type="domain" description="Lipase" evidence="5">
    <location>
        <begin position="4"/>
        <end position="150"/>
    </location>
</feature>
<dbReference type="GO" id="GO:0016042">
    <property type="term" value="P:lipid catabolic process"/>
    <property type="evidence" value="ECO:0007669"/>
    <property type="project" value="TreeGrafter"/>
</dbReference>
<sequence>MDPRARLDQKDAQLVVAIHTHGDYFLMSGCGTLQQLGHVDFYVNGGAQQPGCKRGVPEIAVDVAIGALAEDVQNVIGPACSHNRAPPYLIEFLDQALDPNEHCQFRAFPCASTEEWTSGHCFQCPADGCPRLSLNLDYGAFRYGKFYFNTMAEN</sequence>
<dbReference type="Pfam" id="PF00151">
    <property type="entry name" value="Lipase"/>
    <property type="match status" value="1"/>
</dbReference>
<keyword evidence="3" id="KW-0964">Secreted</keyword>
<dbReference type="PANTHER" id="PTHR11610">
    <property type="entry name" value="LIPASE"/>
    <property type="match status" value="1"/>
</dbReference>